<reference evidence="3" key="1">
    <citation type="submission" date="2017-09" db="EMBL/GenBank/DDBJ databases">
        <authorList>
            <person name="Varghese N."/>
            <person name="Submissions S."/>
        </authorList>
    </citation>
    <scope>NUCLEOTIDE SEQUENCE [LARGE SCALE GENOMIC DNA]</scope>
    <source>
        <strain evidence="3">C7</strain>
    </source>
</reference>
<dbReference type="Pfam" id="PF00107">
    <property type="entry name" value="ADH_zinc_N"/>
    <property type="match status" value="1"/>
</dbReference>
<dbReference type="InterPro" id="IPR013154">
    <property type="entry name" value="ADH-like_N"/>
</dbReference>
<dbReference type="InterPro" id="IPR011032">
    <property type="entry name" value="GroES-like_sf"/>
</dbReference>
<dbReference type="SUPFAM" id="SSF51735">
    <property type="entry name" value="NAD(P)-binding Rossmann-fold domains"/>
    <property type="match status" value="1"/>
</dbReference>
<dbReference type="RefSeq" id="WP_097931769.1">
    <property type="nucleotide sequence ID" value="NZ_OCTN01000010.1"/>
</dbReference>
<dbReference type="GO" id="GO:0016491">
    <property type="term" value="F:oxidoreductase activity"/>
    <property type="evidence" value="ECO:0007669"/>
    <property type="project" value="InterPro"/>
</dbReference>
<dbReference type="Proteomes" id="UP000220034">
    <property type="component" value="Unassembled WGS sequence"/>
</dbReference>
<evidence type="ECO:0000313" key="2">
    <source>
        <dbReference type="EMBL" id="SOH95348.1"/>
    </source>
</evidence>
<proteinExistence type="predicted"/>
<dbReference type="PANTHER" id="PTHR45033:SF2">
    <property type="entry name" value="ZINC-TYPE ALCOHOL DEHYDROGENASE-LIKE PROTEIN C1773.06C"/>
    <property type="match status" value="1"/>
</dbReference>
<dbReference type="SUPFAM" id="SSF50129">
    <property type="entry name" value="GroES-like"/>
    <property type="match status" value="1"/>
</dbReference>
<keyword evidence="3" id="KW-1185">Reference proteome</keyword>
<dbReference type="Gene3D" id="3.40.50.720">
    <property type="entry name" value="NAD(P)-binding Rossmann-like Domain"/>
    <property type="match status" value="1"/>
</dbReference>
<dbReference type="InterPro" id="IPR036291">
    <property type="entry name" value="NAD(P)-bd_dom_sf"/>
</dbReference>
<dbReference type="Gene3D" id="3.90.180.10">
    <property type="entry name" value="Medium-chain alcohol dehydrogenases, catalytic domain"/>
    <property type="match status" value="1"/>
</dbReference>
<dbReference type="AlphaFoldDB" id="A0A2C9CVQ5"/>
<sequence length="334" mass="35647">MKTYQVSKPGGFENLKIVEQATPSPAAGEVLVRWRATSLNFHDFMVGVGGISVEESRVPMSDGAGEVVAVGDGVSQWKEGDKVLSLFFPEWLDGKPTGENTQAMSGDTVDGFATEFSSVDANSLTRMPSNYTFEEAATLPCAALTAWRALVVEGNLQAGQSILVQGTGGMSLFALKIAKALGAYVYATSSSEEKMARLKDLGADEVFNYRTDKEWGKTIAERSGGVDHVLDMGAGTTLKQSIAATAIGGHIAIIGILDSPIAELDVISLILGHKRMSGFAVGNKEMQEDMIALLEAKDVHPVIDRSFAFDELGKAFEHQASGSHFGKITVTYED</sequence>
<dbReference type="OrthoDB" id="9805883at2"/>
<evidence type="ECO:0000259" key="1">
    <source>
        <dbReference type="SMART" id="SM00829"/>
    </source>
</evidence>
<dbReference type="SMART" id="SM00829">
    <property type="entry name" value="PKS_ER"/>
    <property type="match status" value="1"/>
</dbReference>
<dbReference type="InterPro" id="IPR020843">
    <property type="entry name" value="ER"/>
</dbReference>
<accession>A0A2C9CVQ5</accession>
<dbReference type="InterPro" id="IPR013149">
    <property type="entry name" value="ADH-like_C"/>
</dbReference>
<dbReference type="EMBL" id="OCTN01000010">
    <property type="protein sequence ID" value="SOH95348.1"/>
    <property type="molecule type" value="Genomic_DNA"/>
</dbReference>
<name>A0A2C9CVQ5_9RHOB</name>
<evidence type="ECO:0000313" key="3">
    <source>
        <dbReference type="Proteomes" id="UP000220034"/>
    </source>
</evidence>
<dbReference type="InterPro" id="IPR052711">
    <property type="entry name" value="Zinc_ADH-like"/>
</dbReference>
<dbReference type="CDD" id="cd08276">
    <property type="entry name" value="MDR7"/>
    <property type="match status" value="1"/>
</dbReference>
<gene>
    <name evidence="2" type="ORF">SAMN06273572_11017</name>
</gene>
<organism evidence="2 3">
    <name type="scientific">Pontivivens marinum</name>
    <dbReference type="NCBI Taxonomy" id="1690039"/>
    <lineage>
        <taxon>Bacteria</taxon>
        <taxon>Pseudomonadati</taxon>
        <taxon>Pseudomonadota</taxon>
        <taxon>Alphaproteobacteria</taxon>
        <taxon>Rhodobacterales</taxon>
        <taxon>Paracoccaceae</taxon>
        <taxon>Pontivivens</taxon>
    </lineage>
</organism>
<dbReference type="Pfam" id="PF08240">
    <property type="entry name" value="ADH_N"/>
    <property type="match status" value="1"/>
</dbReference>
<protein>
    <submittedName>
        <fullName evidence="2">NADPH:quinone reductase</fullName>
    </submittedName>
</protein>
<dbReference type="PANTHER" id="PTHR45033">
    <property type="match status" value="1"/>
</dbReference>
<feature type="domain" description="Enoyl reductase (ER)" evidence="1">
    <location>
        <begin position="10"/>
        <end position="330"/>
    </location>
</feature>